<dbReference type="AlphaFoldDB" id="A0A0A9B3U4"/>
<sequence length="24" mass="3060">MTWVNFCGTFIILHFYNFSNMWTW</sequence>
<name>A0A0A9B3U4_ARUDO</name>
<protein>
    <submittedName>
        <fullName evidence="1">Uncharacterized protein</fullName>
    </submittedName>
</protein>
<reference evidence="1" key="2">
    <citation type="journal article" date="2015" name="Data Brief">
        <title>Shoot transcriptome of the giant reed, Arundo donax.</title>
        <authorList>
            <person name="Barrero R.A."/>
            <person name="Guerrero F.D."/>
            <person name="Moolhuijzen P."/>
            <person name="Goolsby J.A."/>
            <person name="Tidwell J."/>
            <person name="Bellgard S.E."/>
            <person name="Bellgard M.I."/>
        </authorList>
    </citation>
    <scope>NUCLEOTIDE SEQUENCE</scope>
    <source>
        <tissue evidence="1">Shoot tissue taken approximately 20 cm above the soil surface</tissue>
    </source>
</reference>
<proteinExistence type="predicted"/>
<organism evidence="1">
    <name type="scientific">Arundo donax</name>
    <name type="common">Giant reed</name>
    <name type="synonym">Donax arundinaceus</name>
    <dbReference type="NCBI Taxonomy" id="35708"/>
    <lineage>
        <taxon>Eukaryota</taxon>
        <taxon>Viridiplantae</taxon>
        <taxon>Streptophyta</taxon>
        <taxon>Embryophyta</taxon>
        <taxon>Tracheophyta</taxon>
        <taxon>Spermatophyta</taxon>
        <taxon>Magnoliopsida</taxon>
        <taxon>Liliopsida</taxon>
        <taxon>Poales</taxon>
        <taxon>Poaceae</taxon>
        <taxon>PACMAD clade</taxon>
        <taxon>Arundinoideae</taxon>
        <taxon>Arundineae</taxon>
        <taxon>Arundo</taxon>
    </lineage>
</organism>
<reference evidence="1" key="1">
    <citation type="submission" date="2014-09" db="EMBL/GenBank/DDBJ databases">
        <authorList>
            <person name="Magalhaes I.L.F."/>
            <person name="Oliveira U."/>
            <person name="Santos F.R."/>
            <person name="Vidigal T.H.D.A."/>
            <person name="Brescovit A.D."/>
            <person name="Santos A.J."/>
        </authorList>
    </citation>
    <scope>NUCLEOTIDE SEQUENCE</scope>
    <source>
        <tissue evidence="1">Shoot tissue taken approximately 20 cm above the soil surface</tissue>
    </source>
</reference>
<evidence type="ECO:0000313" key="1">
    <source>
        <dbReference type="EMBL" id="JAD53992.1"/>
    </source>
</evidence>
<accession>A0A0A9B3U4</accession>
<dbReference type="EMBL" id="GBRH01243903">
    <property type="protein sequence ID" value="JAD53992.1"/>
    <property type="molecule type" value="Transcribed_RNA"/>
</dbReference>